<evidence type="ECO:0000313" key="1">
    <source>
        <dbReference type="EMBL" id="KIH45187.1"/>
    </source>
</evidence>
<dbReference type="Proteomes" id="UP000054047">
    <property type="component" value="Unassembled WGS sequence"/>
</dbReference>
<proteinExistence type="predicted"/>
<name>A0A0C2C6A7_9BILA</name>
<dbReference type="EMBL" id="KN773536">
    <property type="protein sequence ID" value="KIH45187.1"/>
    <property type="molecule type" value="Genomic_DNA"/>
</dbReference>
<accession>A0A0C2C6A7</accession>
<organism evidence="1 2">
    <name type="scientific">Ancylostoma duodenale</name>
    <dbReference type="NCBI Taxonomy" id="51022"/>
    <lineage>
        <taxon>Eukaryota</taxon>
        <taxon>Metazoa</taxon>
        <taxon>Ecdysozoa</taxon>
        <taxon>Nematoda</taxon>
        <taxon>Chromadorea</taxon>
        <taxon>Rhabditida</taxon>
        <taxon>Rhabditina</taxon>
        <taxon>Rhabditomorpha</taxon>
        <taxon>Strongyloidea</taxon>
        <taxon>Ancylostomatidae</taxon>
        <taxon>Ancylostomatinae</taxon>
        <taxon>Ancylostoma</taxon>
    </lineage>
</organism>
<gene>
    <name evidence="1" type="ORF">ANCDUO_24776</name>
</gene>
<keyword evidence="2" id="KW-1185">Reference proteome</keyword>
<evidence type="ECO:0000313" key="2">
    <source>
        <dbReference type="Proteomes" id="UP000054047"/>
    </source>
</evidence>
<dbReference type="AlphaFoldDB" id="A0A0C2C6A7"/>
<reference evidence="1 2" key="1">
    <citation type="submission" date="2013-12" db="EMBL/GenBank/DDBJ databases">
        <title>Draft genome of the parsitic nematode Ancylostoma duodenale.</title>
        <authorList>
            <person name="Mitreva M."/>
        </authorList>
    </citation>
    <scope>NUCLEOTIDE SEQUENCE [LARGE SCALE GENOMIC DNA]</scope>
    <source>
        <strain evidence="1 2">Zhejiang</strain>
    </source>
</reference>
<protein>
    <submittedName>
        <fullName evidence="1">Uncharacterized protein</fullName>
    </submittedName>
</protein>
<sequence length="101" mass="11755">MNVRVEYMKVRIDDHPYARIQDYFDQVADKIKAVKFNACKLAQGLIAPKVVPALHLTSPSRCSLMRTRDGLLDYSSHKSSSKRVPNYSRANWKKNRIFNER</sequence>